<evidence type="ECO:0000313" key="4">
    <source>
        <dbReference type="EMBL" id="KAA8821206.1"/>
    </source>
</evidence>
<evidence type="ECO:0000313" key="3">
    <source>
        <dbReference type="EMBL" id="KAA8819013.1"/>
    </source>
</evidence>
<organism evidence="4 5">
    <name type="scientific">Bifidobacterium vespertilionis</name>
    <dbReference type="NCBI Taxonomy" id="2562524"/>
    <lineage>
        <taxon>Bacteria</taxon>
        <taxon>Bacillati</taxon>
        <taxon>Actinomycetota</taxon>
        <taxon>Actinomycetes</taxon>
        <taxon>Bifidobacteriales</taxon>
        <taxon>Bifidobacteriaceae</taxon>
        <taxon>Bifidobacterium</taxon>
    </lineage>
</organism>
<sequence length="497" mass="54934">MAGRGLLAPGERRKTGRPGTRSRHDEGEVRWESAVRMRGDRLVIMGSVFPASRHTIGMFMNQNGNHVSPTSMRGAGLWRTSKANVVAAVVFAIIALAEGLFMIGDIDAKSLPDPTMHIPQTYALATGQVFNPTEFQTDEWGNHFRRQNLKGDSYYLEPDGNNSLLMNVISQIGKSNAYHSEDNGSQTVSGLYRSTQYFPASYIPQAVGMKIGMMLHMSHYKTLQMARGVNLLTFIAMVAFAIILLPRGKLLMLALGLLPMTVYTASSMMPDGLYFAASACMVAVAMYGLRSERRMSNGLYVFLIVISLWILLGKSLYLVAALPVLLLPKVVLSWKRKLGYVGVMCIGLVLYLLWSSAYSGGFFAANVADNKGYILHDPVHFVIVVLKNALHVYSELIIMPHGYWWVALAITVITVGSAVYGFVTDWKRERSNFTVVYVASVVVSFFLGICAIYAFTALTWNDLSNMSQGIDLEGFQGRYILPLLPSAAFLSVWGKRI</sequence>
<protein>
    <submittedName>
        <fullName evidence="4">DUF2142 domain-containing protein</fullName>
    </submittedName>
</protein>
<gene>
    <name evidence="4" type="ORF">EM848_11335</name>
    <name evidence="3" type="ORF">EMO90_08640</name>
</gene>
<dbReference type="EMBL" id="RZOA01000033">
    <property type="protein sequence ID" value="KAA8821206.1"/>
    <property type="molecule type" value="Genomic_DNA"/>
</dbReference>
<accession>A0A5J5DU36</accession>
<dbReference type="InterPro" id="IPR018674">
    <property type="entry name" value="DUF2142_membrane"/>
</dbReference>
<dbReference type="Proteomes" id="UP000374630">
    <property type="component" value="Unassembled WGS sequence"/>
</dbReference>
<dbReference type="OrthoDB" id="3239093at2"/>
<evidence type="ECO:0000256" key="1">
    <source>
        <dbReference type="SAM" id="MobiDB-lite"/>
    </source>
</evidence>
<feature type="transmembrane region" description="Helical" evidence="2">
    <location>
        <begin position="402"/>
        <end position="423"/>
    </location>
</feature>
<feature type="region of interest" description="Disordered" evidence="1">
    <location>
        <begin position="1"/>
        <end position="28"/>
    </location>
</feature>
<comment type="caution">
    <text evidence="4">The sequence shown here is derived from an EMBL/GenBank/DDBJ whole genome shotgun (WGS) entry which is preliminary data.</text>
</comment>
<feature type="transmembrane region" description="Helical" evidence="2">
    <location>
        <begin position="338"/>
        <end position="360"/>
    </location>
</feature>
<feature type="transmembrane region" description="Helical" evidence="2">
    <location>
        <begin position="225"/>
        <end position="245"/>
    </location>
</feature>
<proteinExistence type="predicted"/>
<reference evidence="5 6" key="1">
    <citation type="journal article" date="2019" name="Syst. Appl. Microbiol.">
        <title>Characterization of Bifidobacterium species in feaces of the Egyptian fruit bat: Description of B. vespertilionis sp. nov. and B. rousetti sp. nov.</title>
        <authorList>
            <person name="Modesto M."/>
            <person name="Satti M."/>
            <person name="Watanabe K."/>
            <person name="Puglisi E."/>
            <person name="Morelli L."/>
            <person name="Huang C.-H."/>
            <person name="Liou J.-S."/>
            <person name="Miyashita M."/>
            <person name="Tamura T."/>
            <person name="Saito S."/>
            <person name="Mori K."/>
            <person name="Huang L."/>
            <person name="Sciavilla P."/>
            <person name="Sandri C."/>
            <person name="Spiezio C."/>
            <person name="Vitali F."/>
            <person name="Cavalieri D."/>
            <person name="Perpetuini G."/>
            <person name="Tofalo R."/>
            <person name="Bonetti A."/>
            <person name="Arita M."/>
            <person name="Mattarelli P."/>
        </authorList>
    </citation>
    <scope>NUCLEOTIDE SEQUENCE [LARGE SCALE GENOMIC DNA]</scope>
    <source>
        <strain evidence="3 6">RST16</strain>
        <strain evidence="4 5">RST8</strain>
    </source>
</reference>
<dbReference type="Proteomes" id="UP000345527">
    <property type="component" value="Unassembled WGS sequence"/>
</dbReference>
<evidence type="ECO:0000256" key="2">
    <source>
        <dbReference type="SAM" id="Phobius"/>
    </source>
</evidence>
<feature type="transmembrane region" description="Helical" evidence="2">
    <location>
        <begin position="435"/>
        <end position="455"/>
    </location>
</feature>
<evidence type="ECO:0000313" key="5">
    <source>
        <dbReference type="Proteomes" id="UP000345527"/>
    </source>
</evidence>
<keyword evidence="2" id="KW-1133">Transmembrane helix</keyword>
<dbReference type="AlphaFoldDB" id="A0A5J5DU36"/>
<dbReference type="Pfam" id="PF09913">
    <property type="entry name" value="DUF2142"/>
    <property type="match status" value="1"/>
</dbReference>
<name>A0A5J5DU36_9BIFI</name>
<feature type="transmembrane region" description="Helical" evidence="2">
    <location>
        <begin position="250"/>
        <end position="266"/>
    </location>
</feature>
<evidence type="ECO:0000313" key="6">
    <source>
        <dbReference type="Proteomes" id="UP000374630"/>
    </source>
</evidence>
<keyword evidence="6" id="KW-1185">Reference proteome</keyword>
<feature type="transmembrane region" description="Helical" evidence="2">
    <location>
        <begin position="272"/>
        <end position="289"/>
    </location>
</feature>
<feature type="transmembrane region" description="Helical" evidence="2">
    <location>
        <begin position="475"/>
        <end position="494"/>
    </location>
</feature>
<feature type="transmembrane region" description="Helical" evidence="2">
    <location>
        <begin position="83"/>
        <end position="103"/>
    </location>
</feature>
<keyword evidence="2" id="KW-0472">Membrane</keyword>
<feature type="transmembrane region" description="Helical" evidence="2">
    <location>
        <begin position="301"/>
        <end position="326"/>
    </location>
</feature>
<dbReference type="EMBL" id="RZNZ01000012">
    <property type="protein sequence ID" value="KAA8819013.1"/>
    <property type="molecule type" value="Genomic_DNA"/>
</dbReference>
<keyword evidence="2" id="KW-0812">Transmembrane</keyword>